<reference evidence="2" key="1">
    <citation type="journal article" date="2019" name="Int. J. Syst. Evol. Microbiol.">
        <title>The Global Catalogue of Microorganisms (GCM) 10K type strain sequencing project: providing services to taxonomists for standard genome sequencing and annotation.</title>
        <authorList>
            <consortium name="The Broad Institute Genomics Platform"/>
            <consortium name="The Broad Institute Genome Sequencing Center for Infectious Disease"/>
            <person name="Wu L."/>
            <person name="Ma J."/>
        </authorList>
    </citation>
    <scope>NUCLEOTIDE SEQUENCE [LARGE SCALE GENOMIC DNA]</scope>
    <source>
        <strain evidence="2">JCM 18019</strain>
    </source>
</reference>
<accession>A0ABP9M8E4</accession>
<proteinExistence type="predicted"/>
<dbReference type="InterPro" id="IPR008969">
    <property type="entry name" value="CarboxyPept-like_regulatory"/>
</dbReference>
<gene>
    <name evidence="1" type="ORF">GCM10023210_17880</name>
</gene>
<keyword evidence="2" id="KW-1185">Reference proteome</keyword>
<organism evidence="1 2">
    <name type="scientific">Chryseobacterium ginsengisoli</name>
    <dbReference type="NCBI Taxonomy" id="363853"/>
    <lineage>
        <taxon>Bacteria</taxon>
        <taxon>Pseudomonadati</taxon>
        <taxon>Bacteroidota</taxon>
        <taxon>Flavobacteriia</taxon>
        <taxon>Flavobacteriales</taxon>
        <taxon>Weeksellaceae</taxon>
        <taxon>Chryseobacterium group</taxon>
        <taxon>Chryseobacterium</taxon>
    </lineage>
</organism>
<evidence type="ECO:0008006" key="3">
    <source>
        <dbReference type="Google" id="ProtNLM"/>
    </source>
</evidence>
<dbReference type="RefSeq" id="WP_345202599.1">
    <property type="nucleotide sequence ID" value="NZ_BAABHX010000002.1"/>
</dbReference>
<protein>
    <recommendedName>
        <fullName evidence="3">Carboxypeptidase-like regulatory domain-containing protein</fullName>
    </recommendedName>
</protein>
<dbReference type="Proteomes" id="UP001500353">
    <property type="component" value="Unassembled WGS sequence"/>
</dbReference>
<evidence type="ECO:0000313" key="2">
    <source>
        <dbReference type="Proteomes" id="UP001500353"/>
    </source>
</evidence>
<sequence>MKIKINNPCPEIWDNMKDIPGGKFCDKCAKNIIDFSNSNDYEIERYITHSKTPVCGKILDKNRIKTFLTASFILIAGGEFVHAQSQKISENIIGSSYQDTSINFSGTLLNKITKNPIPNAEVYFIHLKKYIKAITNKNGDFSLKIPKKFVSEKNVLYIDFTKIVKLAEKTNDTLNYFKNEKIIVSQESLLRRDTYNVSPNYYTLIGDVSVTNEPDLYYFNGKHVSKRKFSKLKKENSNYLTFSFQNSPAKIIAKKRHINNLNLLYSN</sequence>
<comment type="caution">
    <text evidence="1">The sequence shown here is derived from an EMBL/GenBank/DDBJ whole genome shotgun (WGS) entry which is preliminary data.</text>
</comment>
<evidence type="ECO:0000313" key="1">
    <source>
        <dbReference type="EMBL" id="GAA5090978.1"/>
    </source>
</evidence>
<dbReference type="EMBL" id="BAABHX010000002">
    <property type="protein sequence ID" value="GAA5090978.1"/>
    <property type="molecule type" value="Genomic_DNA"/>
</dbReference>
<dbReference type="SUPFAM" id="SSF49464">
    <property type="entry name" value="Carboxypeptidase regulatory domain-like"/>
    <property type="match status" value="1"/>
</dbReference>
<name>A0ABP9M8E4_9FLAO</name>